<comment type="similarity">
    <text evidence="4">Belongs to the peptidase S1C family.</text>
</comment>
<dbReference type="KEGG" id="lab:LA76x_3488"/>
<evidence type="ECO:0000256" key="5">
    <source>
        <dbReference type="ARBA" id="ARBA00013035"/>
    </source>
</evidence>
<evidence type="ECO:0000256" key="8">
    <source>
        <dbReference type="ARBA" id="ARBA00022729"/>
    </source>
</evidence>
<comment type="subcellular location">
    <subcellularLocation>
        <location evidence="3">Periplasm</location>
    </subcellularLocation>
</comment>
<dbReference type="PRINTS" id="PR00834">
    <property type="entry name" value="PROTEASES2C"/>
</dbReference>
<dbReference type="GO" id="GO:0006508">
    <property type="term" value="P:proteolysis"/>
    <property type="evidence" value="ECO:0007669"/>
    <property type="project" value="UniProtKB-KW"/>
</dbReference>
<keyword evidence="13" id="KW-0346">Stress response</keyword>
<dbReference type="EC" id="3.4.21.107" evidence="5"/>
<protein>
    <recommendedName>
        <fullName evidence="6">Probable periplasmic serine endoprotease DegP-like</fullName>
        <ecNumber evidence="5">3.4.21.107</ecNumber>
    </recommendedName>
    <alternativeName>
        <fullName evidence="14">Protease Do</fullName>
    </alternativeName>
</protein>
<feature type="region of interest" description="Disordered" evidence="17">
    <location>
        <begin position="111"/>
        <end position="134"/>
    </location>
</feature>
<evidence type="ECO:0000256" key="6">
    <source>
        <dbReference type="ARBA" id="ARBA00013958"/>
    </source>
</evidence>
<feature type="region of interest" description="Disordered" evidence="17">
    <location>
        <begin position="408"/>
        <end position="433"/>
    </location>
</feature>
<dbReference type="PROSITE" id="PS50106">
    <property type="entry name" value="PDZ"/>
    <property type="match status" value="1"/>
</dbReference>
<dbReference type="Pfam" id="PF13180">
    <property type="entry name" value="PDZ_2"/>
    <property type="match status" value="2"/>
</dbReference>
<name>A0A0S2FDJ1_LYSAN</name>
<dbReference type="SMART" id="SM00228">
    <property type="entry name" value="PDZ"/>
    <property type="match status" value="2"/>
</dbReference>
<evidence type="ECO:0000259" key="19">
    <source>
        <dbReference type="PROSITE" id="PS50106"/>
    </source>
</evidence>
<evidence type="ECO:0000256" key="10">
    <source>
        <dbReference type="ARBA" id="ARBA00022764"/>
    </source>
</evidence>
<evidence type="ECO:0000256" key="9">
    <source>
        <dbReference type="ARBA" id="ARBA00022737"/>
    </source>
</evidence>
<keyword evidence="8 18" id="KW-0732">Signal</keyword>
<evidence type="ECO:0000313" key="20">
    <source>
        <dbReference type="EMBL" id="ALN81612.1"/>
    </source>
</evidence>
<feature type="binding site" evidence="16">
    <location>
        <position position="151"/>
    </location>
    <ligand>
        <name>substrate</name>
    </ligand>
</feature>
<keyword evidence="21" id="KW-1185">Reference proteome</keyword>
<keyword evidence="9" id="KW-0677">Repeat</keyword>
<dbReference type="InterPro" id="IPR001478">
    <property type="entry name" value="PDZ"/>
</dbReference>
<gene>
    <name evidence="20" type="ORF">LA76x_3488</name>
</gene>
<dbReference type="SUPFAM" id="SSF50156">
    <property type="entry name" value="PDZ domain-like"/>
    <property type="match status" value="2"/>
</dbReference>
<evidence type="ECO:0000256" key="15">
    <source>
        <dbReference type="PIRSR" id="PIRSR611782-1"/>
    </source>
</evidence>
<dbReference type="SUPFAM" id="SSF50494">
    <property type="entry name" value="Trypsin-like serine proteases"/>
    <property type="match status" value="1"/>
</dbReference>
<comment type="catalytic activity">
    <reaction evidence="1">
        <text>Acts on substrates that are at least partially unfolded. The cleavage site P1 residue is normally between a pair of hydrophobic residues, such as Val-|-Val.</text>
        <dbReference type="EC" id="3.4.21.107"/>
    </reaction>
</comment>
<feature type="binding site" evidence="16">
    <location>
        <begin position="254"/>
        <end position="256"/>
    </location>
    <ligand>
        <name>substrate</name>
    </ligand>
</feature>
<feature type="active site" description="Charge relay system" evidence="15">
    <location>
        <position position="151"/>
    </location>
</feature>
<proteinExistence type="inferred from homology"/>
<evidence type="ECO:0000256" key="13">
    <source>
        <dbReference type="ARBA" id="ARBA00023016"/>
    </source>
</evidence>
<accession>A0A0S2FDJ1</accession>
<evidence type="ECO:0000256" key="4">
    <source>
        <dbReference type="ARBA" id="ARBA00010541"/>
    </source>
</evidence>
<dbReference type="GO" id="GO:0004252">
    <property type="term" value="F:serine-type endopeptidase activity"/>
    <property type="evidence" value="ECO:0007669"/>
    <property type="project" value="InterPro"/>
</dbReference>
<dbReference type="InterPro" id="IPR009003">
    <property type="entry name" value="Peptidase_S1_PA"/>
</dbReference>
<organism evidence="20 21">
    <name type="scientific">Lysobacter antibioticus</name>
    <dbReference type="NCBI Taxonomy" id="84531"/>
    <lineage>
        <taxon>Bacteria</taxon>
        <taxon>Pseudomonadati</taxon>
        <taxon>Pseudomonadota</taxon>
        <taxon>Gammaproteobacteria</taxon>
        <taxon>Lysobacterales</taxon>
        <taxon>Lysobacteraceae</taxon>
        <taxon>Lysobacter</taxon>
    </lineage>
</organism>
<keyword evidence="10" id="KW-0574">Periplasm</keyword>
<dbReference type="GO" id="GO:0042597">
    <property type="term" value="C:periplasmic space"/>
    <property type="evidence" value="ECO:0007669"/>
    <property type="project" value="UniProtKB-SubCell"/>
</dbReference>
<evidence type="ECO:0000256" key="16">
    <source>
        <dbReference type="PIRSR" id="PIRSR611782-2"/>
    </source>
</evidence>
<feature type="chain" id="PRO_5039389288" description="Probable periplasmic serine endoprotease DegP-like" evidence="18">
    <location>
        <begin position="42"/>
        <end position="524"/>
    </location>
</feature>
<dbReference type="EMBL" id="CP011129">
    <property type="protein sequence ID" value="ALN81612.1"/>
    <property type="molecule type" value="Genomic_DNA"/>
</dbReference>
<dbReference type="PATRIC" id="fig|84531.8.peg.3505"/>
<evidence type="ECO:0000256" key="3">
    <source>
        <dbReference type="ARBA" id="ARBA00004418"/>
    </source>
</evidence>
<evidence type="ECO:0000256" key="2">
    <source>
        <dbReference type="ARBA" id="ARBA00002610"/>
    </source>
</evidence>
<feature type="binding site" evidence="16">
    <location>
        <position position="181"/>
    </location>
    <ligand>
        <name>substrate</name>
    </ligand>
</feature>
<evidence type="ECO:0000256" key="11">
    <source>
        <dbReference type="ARBA" id="ARBA00022801"/>
    </source>
</evidence>
<dbReference type="PANTHER" id="PTHR22939:SF130">
    <property type="entry name" value="PERIPLASMIC SERINE ENDOPROTEASE DEGP-LIKE-RELATED"/>
    <property type="match status" value="1"/>
</dbReference>
<dbReference type="PANTHER" id="PTHR22939">
    <property type="entry name" value="SERINE PROTEASE FAMILY S1C HTRA-RELATED"/>
    <property type="match status" value="1"/>
</dbReference>
<comment type="function">
    <text evidence="2">Might be efficient in the degradation of transiently denatured and unfolded proteins which accumulate in the periplasm following stress conditions.</text>
</comment>
<feature type="signal peptide" evidence="18">
    <location>
        <begin position="1"/>
        <end position="41"/>
    </location>
</feature>
<feature type="domain" description="PDZ" evidence="19">
    <location>
        <begin position="305"/>
        <end position="364"/>
    </location>
</feature>
<dbReference type="eggNOG" id="COG0265">
    <property type="taxonomic scope" value="Bacteria"/>
</dbReference>
<feature type="binding site" evidence="16">
    <location>
        <position position="82"/>
    </location>
    <ligand>
        <name>substrate</name>
    </ligand>
</feature>
<evidence type="ECO:0000256" key="7">
    <source>
        <dbReference type="ARBA" id="ARBA00022670"/>
    </source>
</evidence>
<dbReference type="STRING" id="84531.LA76x_3488"/>
<dbReference type="Gene3D" id="2.40.10.120">
    <property type="match status" value="1"/>
</dbReference>
<dbReference type="Pfam" id="PF13365">
    <property type="entry name" value="Trypsin_2"/>
    <property type="match status" value="1"/>
</dbReference>
<keyword evidence="11 20" id="KW-0378">Hydrolase</keyword>
<dbReference type="InterPro" id="IPR001940">
    <property type="entry name" value="Peptidase_S1C"/>
</dbReference>
<evidence type="ECO:0000256" key="12">
    <source>
        <dbReference type="ARBA" id="ARBA00022825"/>
    </source>
</evidence>
<feature type="active site" description="Charge relay system" evidence="15">
    <location>
        <position position="181"/>
    </location>
</feature>
<evidence type="ECO:0000313" key="21">
    <source>
        <dbReference type="Proteomes" id="UP000060787"/>
    </source>
</evidence>
<dbReference type="InterPro" id="IPR036034">
    <property type="entry name" value="PDZ_sf"/>
</dbReference>
<keyword evidence="12" id="KW-0720">Serine protease</keyword>
<feature type="active site" description="Charge relay system" evidence="15">
    <location>
        <position position="256"/>
    </location>
</feature>
<dbReference type="InterPro" id="IPR011782">
    <property type="entry name" value="Pept_S1C_Do"/>
</dbReference>
<sequence length="524" mass="53383">MIRPLMNSLPKSTAAGSRPLHSLALVGAIIAALPVACTAQAPTTPIAPPPSATPAAPLVAGLPDFTNLVQRVGPAVVNISAEVTPKRVARNSGMPDEEQIPEFFRRFFGPEGMPGMPGPGQQGPRQPRGGGRSIGSGFLISQDGYVLTNHHVVDGADTVTVKLTDRRELKAKVIGSDEQSDVALLKIDAKGLPFLRAAGAGQTKAGQWVVAIGSPFGLDHSVTAGIVSAVGRSNPYADQRYVPFIQTDVAINQGNSGGPLLNTSGEVVGINSQIFSNSGGYMGVSFAIPIDVAMNSAEQLRATGKVSRGQLGVVVEPLTSEKVAGFGLPDSSGALVNQVLEGGPAAKAGLVPGDVIRSVNGTPVHESSDLPPLIGNLPPGSKAKLGVFRDGKNVELTVAVSELDAGAAAGLTGGDKPARPGDSATPRNNGNPLGLITQDVDAATRQRLGIKAGEGVVVRDPGDAAGEAGVRPGDVVLSVGRVQVGSAAALDRALAGTRPGQTVMLLIRRGAATQFIAVQASEEK</sequence>
<dbReference type="AlphaFoldDB" id="A0A0S2FDJ1"/>
<dbReference type="CDD" id="cd10839">
    <property type="entry name" value="cpPDZ1_DegP-like"/>
    <property type="match status" value="1"/>
</dbReference>
<evidence type="ECO:0000256" key="17">
    <source>
        <dbReference type="SAM" id="MobiDB-lite"/>
    </source>
</evidence>
<evidence type="ECO:0000256" key="1">
    <source>
        <dbReference type="ARBA" id="ARBA00001772"/>
    </source>
</evidence>
<dbReference type="Gene3D" id="2.30.42.10">
    <property type="match status" value="2"/>
</dbReference>
<evidence type="ECO:0000256" key="14">
    <source>
        <dbReference type="ARBA" id="ARBA00032850"/>
    </source>
</evidence>
<keyword evidence="7" id="KW-0645">Protease</keyword>
<reference evidence="20 21" key="1">
    <citation type="journal article" date="2015" name="BMC Genomics">
        <title>Comparative genomics and metabolic profiling of the genus Lysobacter.</title>
        <authorList>
            <person name="de Bruijn I."/>
            <person name="Cheng X."/>
            <person name="de Jager V."/>
            <person name="Exposito R.G."/>
            <person name="Watrous J."/>
            <person name="Patel N."/>
            <person name="Postma J."/>
            <person name="Dorrestein P.C."/>
            <person name="Kobayashi D."/>
            <person name="Raaijmakers J.M."/>
        </authorList>
    </citation>
    <scope>NUCLEOTIDE SEQUENCE [LARGE SCALE GENOMIC DNA]</scope>
    <source>
        <strain evidence="20 21">76</strain>
    </source>
</reference>
<dbReference type="NCBIfam" id="TIGR02037">
    <property type="entry name" value="degP_htrA_DO"/>
    <property type="match status" value="1"/>
</dbReference>
<dbReference type="Proteomes" id="UP000060787">
    <property type="component" value="Chromosome"/>
</dbReference>
<evidence type="ECO:0000256" key="18">
    <source>
        <dbReference type="SAM" id="SignalP"/>
    </source>
</evidence>